<sequence>SSVFRKLSDVLHVVLKVLAMIGGVMVRFHDEKKFSGMGKDADKAKLFLACRASAVDNISCI</sequence>
<protein>
    <submittedName>
        <fullName evidence="2">Uncharacterized protein</fullName>
    </submittedName>
</protein>
<feature type="transmembrane region" description="Helical" evidence="1">
    <location>
        <begin position="12"/>
        <end position="29"/>
    </location>
</feature>
<dbReference type="EMBL" id="JASPKZ010008379">
    <property type="protein sequence ID" value="KAJ9579701.1"/>
    <property type="molecule type" value="Genomic_DNA"/>
</dbReference>
<evidence type="ECO:0000256" key="1">
    <source>
        <dbReference type="SAM" id="Phobius"/>
    </source>
</evidence>
<feature type="non-terminal residue" evidence="2">
    <location>
        <position position="61"/>
    </location>
</feature>
<name>A0AAD8E7G5_DIPPU</name>
<keyword evidence="1" id="KW-0812">Transmembrane</keyword>
<reference evidence="2" key="2">
    <citation type="submission" date="2023-05" db="EMBL/GenBank/DDBJ databases">
        <authorList>
            <person name="Fouks B."/>
        </authorList>
    </citation>
    <scope>NUCLEOTIDE SEQUENCE</scope>
    <source>
        <strain evidence="2">Stay&amp;Tobe</strain>
        <tissue evidence="2">Testes</tissue>
    </source>
</reference>
<feature type="non-terminal residue" evidence="2">
    <location>
        <position position="1"/>
    </location>
</feature>
<dbReference type="Proteomes" id="UP001233999">
    <property type="component" value="Unassembled WGS sequence"/>
</dbReference>
<evidence type="ECO:0000313" key="2">
    <source>
        <dbReference type="EMBL" id="KAJ9579701.1"/>
    </source>
</evidence>
<comment type="caution">
    <text evidence="2">The sequence shown here is derived from an EMBL/GenBank/DDBJ whole genome shotgun (WGS) entry which is preliminary data.</text>
</comment>
<proteinExistence type="predicted"/>
<dbReference type="AlphaFoldDB" id="A0AAD8E7G5"/>
<keyword evidence="1" id="KW-1133">Transmembrane helix</keyword>
<reference evidence="2" key="1">
    <citation type="journal article" date="2023" name="IScience">
        <title>Live-bearing cockroach genome reveals convergent evolutionary mechanisms linked to viviparity in insects and beyond.</title>
        <authorList>
            <person name="Fouks B."/>
            <person name="Harrison M.C."/>
            <person name="Mikhailova A.A."/>
            <person name="Marchal E."/>
            <person name="English S."/>
            <person name="Carruthers M."/>
            <person name="Jennings E.C."/>
            <person name="Chiamaka E.L."/>
            <person name="Frigard R.A."/>
            <person name="Pippel M."/>
            <person name="Attardo G.M."/>
            <person name="Benoit J.B."/>
            <person name="Bornberg-Bauer E."/>
            <person name="Tobe S.S."/>
        </authorList>
    </citation>
    <scope>NUCLEOTIDE SEQUENCE</scope>
    <source>
        <strain evidence="2">Stay&amp;Tobe</strain>
    </source>
</reference>
<keyword evidence="3" id="KW-1185">Reference proteome</keyword>
<organism evidence="2 3">
    <name type="scientific">Diploptera punctata</name>
    <name type="common">Pacific beetle cockroach</name>
    <dbReference type="NCBI Taxonomy" id="6984"/>
    <lineage>
        <taxon>Eukaryota</taxon>
        <taxon>Metazoa</taxon>
        <taxon>Ecdysozoa</taxon>
        <taxon>Arthropoda</taxon>
        <taxon>Hexapoda</taxon>
        <taxon>Insecta</taxon>
        <taxon>Pterygota</taxon>
        <taxon>Neoptera</taxon>
        <taxon>Polyneoptera</taxon>
        <taxon>Dictyoptera</taxon>
        <taxon>Blattodea</taxon>
        <taxon>Blaberoidea</taxon>
        <taxon>Blaberidae</taxon>
        <taxon>Diplopterinae</taxon>
        <taxon>Diploptera</taxon>
    </lineage>
</organism>
<evidence type="ECO:0000313" key="3">
    <source>
        <dbReference type="Proteomes" id="UP001233999"/>
    </source>
</evidence>
<gene>
    <name evidence="2" type="ORF">L9F63_004627</name>
</gene>
<accession>A0AAD8E7G5</accession>
<keyword evidence="1" id="KW-0472">Membrane</keyword>